<sequence>MSLKDVKFIATDMDHTLLTEAGTLPPHLDERLDQLEALGIQFGIASGRPLYTLRDLFPRHERLTLIADNGAAISHHGQIISKTLLPQAAYQAMVKTISEETDGSPLICGLDGAIAATADQQYDSVFREFYHQLSFRDDLASWAGEANKVTIYLPNGDSQKVYDAVIAPRFGADFSAAVSGPVWIDIMPKGVDKGTGMRAVSQHLHIATDDMMAFGDTFNDAEMLATVKYGYLVANHAEGMAQYARYRTASNDDYGVVQVLDQVIAAHQDARK</sequence>
<organism evidence="1 2">
    <name type="scientific">Lacticaseibacillus suilingensis</name>
    <dbReference type="NCBI Taxonomy" id="2799577"/>
    <lineage>
        <taxon>Bacteria</taxon>
        <taxon>Bacillati</taxon>
        <taxon>Bacillota</taxon>
        <taxon>Bacilli</taxon>
        <taxon>Lactobacillales</taxon>
        <taxon>Lactobacillaceae</taxon>
        <taxon>Lacticaseibacillus</taxon>
    </lineage>
</organism>
<dbReference type="RefSeq" id="WP_204118885.1">
    <property type="nucleotide sequence ID" value="NZ_BOLV01000009.1"/>
</dbReference>
<dbReference type="EC" id="3.1.3.-" evidence="1"/>
<proteinExistence type="predicted"/>
<dbReference type="InterPro" id="IPR023214">
    <property type="entry name" value="HAD_sf"/>
</dbReference>
<dbReference type="InterPro" id="IPR000150">
    <property type="entry name" value="Cof"/>
</dbReference>
<protein>
    <submittedName>
        <fullName evidence="1">HAD family hydrolase</fullName>
        <ecNumber evidence="1">3.-.-.-</ecNumber>
        <ecNumber evidence="1">3.1.3.-</ecNumber>
    </submittedName>
</protein>
<accession>A0ABW4BJB8</accession>
<dbReference type="EC" id="3.-.-.-" evidence="1"/>
<dbReference type="Proteomes" id="UP001597199">
    <property type="component" value="Unassembled WGS sequence"/>
</dbReference>
<gene>
    <name evidence="1" type="ORF">ACFQ41_11450</name>
</gene>
<dbReference type="SFLD" id="SFLDS00003">
    <property type="entry name" value="Haloacid_Dehalogenase"/>
    <property type="match status" value="1"/>
</dbReference>
<name>A0ABW4BJB8_9LACO</name>
<dbReference type="InterPro" id="IPR036412">
    <property type="entry name" value="HAD-like_sf"/>
</dbReference>
<dbReference type="NCBIfam" id="TIGR00099">
    <property type="entry name" value="Cof-subfamily"/>
    <property type="match status" value="1"/>
</dbReference>
<dbReference type="InterPro" id="IPR006379">
    <property type="entry name" value="HAD-SF_hydro_IIB"/>
</dbReference>
<dbReference type="Gene3D" id="3.30.1240.10">
    <property type="match status" value="1"/>
</dbReference>
<keyword evidence="1" id="KW-0378">Hydrolase</keyword>
<comment type="caution">
    <text evidence="1">The sequence shown here is derived from an EMBL/GenBank/DDBJ whole genome shotgun (WGS) entry which is preliminary data.</text>
</comment>
<evidence type="ECO:0000313" key="2">
    <source>
        <dbReference type="Proteomes" id="UP001597199"/>
    </source>
</evidence>
<reference evidence="2" key="1">
    <citation type="journal article" date="2019" name="Int. J. Syst. Evol. Microbiol.">
        <title>The Global Catalogue of Microorganisms (GCM) 10K type strain sequencing project: providing services to taxonomists for standard genome sequencing and annotation.</title>
        <authorList>
            <consortium name="The Broad Institute Genomics Platform"/>
            <consortium name="The Broad Institute Genome Sequencing Center for Infectious Disease"/>
            <person name="Wu L."/>
            <person name="Ma J."/>
        </authorList>
    </citation>
    <scope>NUCLEOTIDE SEQUENCE [LARGE SCALE GENOMIC DNA]</scope>
    <source>
        <strain evidence="2">CCM 9110</strain>
    </source>
</reference>
<dbReference type="Gene3D" id="3.40.50.1000">
    <property type="entry name" value="HAD superfamily/HAD-like"/>
    <property type="match status" value="1"/>
</dbReference>
<evidence type="ECO:0000313" key="1">
    <source>
        <dbReference type="EMBL" id="MFD1399925.1"/>
    </source>
</evidence>
<dbReference type="PANTHER" id="PTHR10000">
    <property type="entry name" value="PHOSPHOSERINE PHOSPHATASE"/>
    <property type="match status" value="1"/>
</dbReference>
<dbReference type="SUPFAM" id="SSF56784">
    <property type="entry name" value="HAD-like"/>
    <property type="match status" value="1"/>
</dbReference>
<dbReference type="NCBIfam" id="TIGR01484">
    <property type="entry name" value="HAD-SF-IIB"/>
    <property type="match status" value="1"/>
</dbReference>
<dbReference type="GO" id="GO:0016787">
    <property type="term" value="F:hydrolase activity"/>
    <property type="evidence" value="ECO:0007669"/>
    <property type="project" value="UniProtKB-KW"/>
</dbReference>
<keyword evidence="2" id="KW-1185">Reference proteome</keyword>
<dbReference type="PANTHER" id="PTHR10000:SF53">
    <property type="entry name" value="5-AMINO-6-(5-PHOSPHO-D-RIBITYLAMINO)URACIL PHOSPHATASE YBJI-RELATED"/>
    <property type="match status" value="1"/>
</dbReference>
<dbReference type="Pfam" id="PF08282">
    <property type="entry name" value="Hydrolase_3"/>
    <property type="match status" value="1"/>
</dbReference>
<dbReference type="SFLD" id="SFLDG01140">
    <property type="entry name" value="C2.B:_Phosphomannomutase_and_P"/>
    <property type="match status" value="1"/>
</dbReference>
<dbReference type="EMBL" id="JBHTOA010000046">
    <property type="protein sequence ID" value="MFD1399925.1"/>
    <property type="molecule type" value="Genomic_DNA"/>
</dbReference>